<dbReference type="GO" id="GO:0008360">
    <property type="term" value="P:regulation of cell shape"/>
    <property type="evidence" value="ECO:0007669"/>
    <property type="project" value="UniProtKB-KW"/>
</dbReference>
<evidence type="ECO:0000256" key="5">
    <source>
        <dbReference type="ARBA" id="ARBA00023316"/>
    </source>
</evidence>
<comment type="pathway">
    <text evidence="1">Cell wall biogenesis; peptidoglycan biosynthesis.</text>
</comment>
<keyword evidence="10" id="KW-0449">Lipoprotein</keyword>
<protein>
    <submittedName>
        <fullName evidence="10">Lipoprotein-anchoring transpeptidase ErfK/SrfK</fullName>
    </submittedName>
</protein>
<evidence type="ECO:0000313" key="11">
    <source>
        <dbReference type="Proteomes" id="UP000092659"/>
    </source>
</evidence>
<evidence type="ECO:0000313" key="10">
    <source>
        <dbReference type="EMBL" id="MBP2050741.1"/>
    </source>
</evidence>
<dbReference type="CDD" id="cd16913">
    <property type="entry name" value="YkuD_like"/>
    <property type="match status" value="1"/>
</dbReference>
<dbReference type="GO" id="GO:0071555">
    <property type="term" value="P:cell wall organization"/>
    <property type="evidence" value="ECO:0007669"/>
    <property type="project" value="UniProtKB-KW"/>
</dbReference>
<evidence type="ECO:0000313" key="9">
    <source>
        <dbReference type="EMBL" id="ANP48319.1"/>
    </source>
</evidence>
<sequence>MSDDRRYDADLPGTGLEGTGHAGELSGALRTLAQDHQAAPPVPGTEIRRLAVRRGRRRRTTAAVAGIAAAAAVAVTLSAGLRHDSGSPRRTVPATSPSLRPSPATSPSPSPRPSPATSTPVPADAVVDLTGMTMAVDGRVMPVSSGVAKLPTPTGRFTVIAKYLKGEPKTDDGVGGSVSGPSAPWTIELLSADRKRTTFIDALTYDTKAPGHYATTGGWISLHEADAKWLFTRLDKGSVVLVTGRAPQLRAFPSESP</sequence>
<keyword evidence="3" id="KW-0133">Cell shape</keyword>
<keyword evidence="4" id="KW-0573">Peptidoglycan synthesis</keyword>
<dbReference type="Proteomes" id="UP001519309">
    <property type="component" value="Unassembled WGS sequence"/>
</dbReference>
<dbReference type="SUPFAM" id="SSF141523">
    <property type="entry name" value="L,D-transpeptidase catalytic domain-like"/>
    <property type="match status" value="1"/>
</dbReference>
<dbReference type="Proteomes" id="UP000092659">
    <property type="component" value="Chromosome"/>
</dbReference>
<dbReference type="GO" id="GO:0016740">
    <property type="term" value="F:transferase activity"/>
    <property type="evidence" value="ECO:0007669"/>
    <property type="project" value="UniProtKB-KW"/>
</dbReference>
<dbReference type="Gene3D" id="2.40.440.10">
    <property type="entry name" value="L,D-transpeptidase catalytic domain-like"/>
    <property type="match status" value="1"/>
</dbReference>
<feature type="transmembrane region" description="Helical" evidence="7">
    <location>
        <begin position="62"/>
        <end position="81"/>
    </location>
</feature>
<keyword evidence="7" id="KW-0812">Transmembrane</keyword>
<keyword evidence="12" id="KW-1185">Reference proteome</keyword>
<dbReference type="STRING" id="68214.AVL59_00880"/>
<feature type="compositionally biased region" description="Pro residues" evidence="6">
    <location>
        <begin position="104"/>
        <end position="114"/>
    </location>
</feature>
<dbReference type="GO" id="GO:0009252">
    <property type="term" value="P:peptidoglycan biosynthetic process"/>
    <property type="evidence" value="ECO:0007669"/>
    <property type="project" value="UniProtKB-UniPathway"/>
</dbReference>
<dbReference type="KEGG" id="sgs:AVL59_00880"/>
<dbReference type="OrthoDB" id="4325280at2"/>
<dbReference type="InterPro" id="IPR038063">
    <property type="entry name" value="Transpep_catalytic_dom"/>
</dbReference>
<dbReference type="Pfam" id="PF03734">
    <property type="entry name" value="YkuD"/>
    <property type="match status" value="1"/>
</dbReference>
<evidence type="ECO:0000256" key="2">
    <source>
        <dbReference type="ARBA" id="ARBA00022679"/>
    </source>
</evidence>
<reference evidence="9 11" key="1">
    <citation type="submission" date="2016-06" db="EMBL/GenBank/DDBJ databases">
        <title>Complete genome sequence of Streptomyces griseochromogenes ATCC 14511, the Blasticidin S producer.</title>
        <authorList>
            <person name="Wu L."/>
        </authorList>
    </citation>
    <scope>NUCLEOTIDE SEQUENCE [LARGE SCALE GENOMIC DNA]</scope>
    <source>
        <strain evidence="9 11">ATCC 14511</strain>
    </source>
</reference>
<evidence type="ECO:0000256" key="6">
    <source>
        <dbReference type="SAM" id="MobiDB-lite"/>
    </source>
</evidence>
<keyword evidence="2" id="KW-0808">Transferase</keyword>
<dbReference type="InterPro" id="IPR005490">
    <property type="entry name" value="LD_TPept_cat_dom"/>
</dbReference>
<evidence type="ECO:0000313" key="12">
    <source>
        <dbReference type="Proteomes" id="UP001519309"/>
    </source>
</evidence>
<evidence type="ECO:0000256" key="3">
    <source>
        <dbReference type="ARBA" id="ARBA00022960"/>
    </source>
</evidence>
<evidence type="ECO:0000259" key="8">
    <source>
        <dbReference type="Pfam" id="PF03734"/>
    </source>
</evidence>
<accession>A0A1B1AP20</accession>
<feature type="compositionally biased region" description="Low complexity" evidence="6">
    <location>
        <begin position="93"/>
        <end position="103"/>
    </location>
</feature>
<dbReference type="EMBL" id="CP016279">
    <property type="protein sequence ID" value="ANP48319.1"/>
    <property type="molecule type" value="Genomic_DNA"/>
</dbReference>
<gene>
    <name evidence="9" type="ORF">AVL59_00880</name>
    <name evidence="10" type="ORF">J2Z21_003691</name>
</gene>
<dbReference type="RefSeq" id="WP_067299305.1">
    <property type="nucleotide sequence ID" value="NZ_CP016279.1"/>
</dbReference>
<organism evidence="9 11">
    <name type="scientific">Streptomyces griseochromogenes</name>
    <dbReference type="NCBI Taxonomy" id="68214"/>
    <lineage>
        <taxon>Bacteria</taxon>
        <taxon>Bacillati</taxon>
        <taxon>Actinomycetota</taxon>
        <taxon>Actinomycetes</taxon>
        <taxon>Kitasatosporales</taxon>
        <taxon>Streptomycetaceae</taxon>
        <taxon>Streptomyces</taxon>
    </lineage>
</organism>
<reference evidence="10 12" key="2">
    <citation type="submission" date="2021-03" db="EMBL/GenBank/DDBJ databases">
        <title>Genomic Encyclopedia of Type Strains, Phase IV (KMG-IV): sequencing the most valuable type-strain genomes for metagenomic binning, comparative biology and taxonomic classification.</title>
        <authorList>
            <person name="Goeker M."/>
        </authorList>
    </citation>
    <scope>NUCLEOTIDE SEQUENCE [LARGE SCALE GENOMIC DNA]</scope>
    <source>
        <strain evidence="10 12">DSM 40499</strain>
    </source>
</reference>
<proteinExistence type="predicted"/>
<keyword evidence="7" id="KW-0472">Membrane</keyword>
<dbReference type="EMBL" id="JAGGLP010000007">
    <property type="protein sequence ID" value="MBP2050741.1"/>
    <property type="molecule type" value="Genomic_DNA"/>
</dbReference>
<evidence type="ECO:0000256" key="1">
    <source>
        <dbReference type="ARBA" id="ARBA00004752"/>
    </source>
</evidence>
<feature type="domain" description="L,D-TPase catalytic" evidence="8">
    <location>
        <begin position="125"/>
        <end position="242"/>
    </location>
</feature>
<dbReference type="AlphaFoldDB" id="A0A1B1AP20"/>
<feature type="region of interest" description="Disordered" evidence="6">
    <location>
        <begin position="1"/>
        <end position="27"/>
    </location>
</feature>
<name>A0A1B1AP20_9ACTN</name>
<feature type="region of interest" description="Disordered" evidence="6">
    <location>
        <begin position="82"/>
        <end position="122"/>
    </location>
</feature>
<keyword evidence="5" id="KW-0961">Cell wall biogenesis/degradation</keyword>
<evidence type="ECO:0000256" key="7">
    <source>
        <dbReference type="SAM" id="Phobius"/>
    </source>
</evidence>
<keyword evidence="7" id="KW-1133">Transmembrane helix</keyword>
<dbReference type="UniPathway" id="UPA00219"/>
<evidence type="ECO:0000256" key="4">
    <source>
        <dbReference type="ARBA" id="ARBA00022984"/>
    </source>
</evidence>